<evidence type="ECO:0000313" key="1">
    <source>
        <dbReference type="EMBL" id="MBD2724147.1"/>
    </source>
</evidence>
<reference evidence="1 2" key="1">
    <citation type="submission" date="2020-09" db="EMBL/GenBank/DDBJ databases">
        <authorList>
            <person name="Kim M.K."/>
        </authorList>
    </citation>
    <scope>NUCLEOTIDE SEQUENCE [LARGE SCALE GENOMIC DNA]</scope>
    <source>
        <strain evidence="1 2">BT189</strain>
    </source>
</reference>
<organism evidence="1 2">
    <name type="scientific">Hymenobacter armeniacus</name>
    <dbReference type="NCBI Taxonomy" id="2771358"/>
    <lineage>
        <taxon>Bacteria</taxon>
        <taxon>Pseudomonadati</taxon>
        <taxon>Bacteroidota</taxon>
        <taxon>Cytophagia</taxon>
        <taxon>Cytophagales</taxon>
        <taxon>Hymenobacteraceae</taxon>
        <taxon>Hymenobacter</taxon>
    </lineage>
</organism>
<evidence type="ECO:0000313" key="2">
    <source>
        <dbReference type="Proteomes" id="UP000606003"/>
    </source>
</evidence>
<comment type="caution">
    <text evidence="1">The sequence shown here is derived from an EMBL/GenBank/DDBJ whole genome shotgun (WGS) entry which is preliminary data.</text>
</comment>
<keyword evidence="2" id="KW-1185">Reference proteome</keyword>
<name>A0ABR8JW02_9BACT</name>
<gene>
    <name evidence="1" type="ORF">IC234_18615</name>
</gene>
<protein>
    <submittedName>
        <fullName evidence="1">CZB domain-containing protein</fullName>
    </submittedName>
</protein>
<accession>A0ABR8JW02</accession>
<sequence length="124" mass="14254">MTLEELKRDFESAHIKHVHFKSKLRSFLFGRGTAEGPLRDPELCSLGLWIADRMRNGGPYSHLPEARQFDRQHVLIHHEANRLMDMHQAGQVEQAVAGFGPLQVIADEMVVLLQTMEEKLRREA</sequence>
<dbReference type="EMBL" id="JACXAC010000006">
    <property type="protein sequence ID" value="MBD2724147.1"/>
    <property type="molecule type" value="Genomic_DNA"/>
</dbReference>
<dbReference type="RefSeq" id="WP_190927624.1">
    <property type="nucleotide sequence ID" value="NZ_JACXAC010000006.1"/>
</dbReference>
<dbReference type="Proteomes" id="UP000606003">
    <property type="component" value="Unassembled WGS sequence"/>
</dbReference>
<proteinExistence type="predicted"/>
<dbReference type="Gene3D" id="1.20.120.30">
    <property type="entry name" value="Aspartate receptor, ligand-binding domain"/>
    <property type="match status" value="1"/>
</dbReference>